<name>A0ABW5QRB9_9BACL</name>
<accession>A0ABW5QRB9</accession>
<dbReference type="PANTHER" id="PTHR33221:SF15">
    <property type="entry name" value="HTH-TYPE TRANSCRIPTIONAL REGULATOR YWGB-RELATED"/>
    <property type="match status" value="1"/>
</dbReference>
<organism evidence="1 2">
    <name type="scientific">Paenibacillus thailandensis</name>
    <dbReference type="NCBI Taxonomy" id="393250"/>
    <lineage>
        <taxon>Bacteria</taxon>
        <taxon>Bacillati</taxon>
        <taxon>Bacillota</taxon>
        <taxon>Bacilli</taxon>
        <taxon>Bacillales</taxon>
        <taxon>Paenibacillaceae</taxon>
        <taxon>Paenibacillus</taxon>
    </lineage>
</organism>
<evidence type="ECO:0000313" key="2">
    <source>
        <dbReference type="Proteomes" id="UP001597493"/>
    </source>
</evidence>
<dbReference type="SUPFAM" id="SSF46785">
    <property type="entry name" value="Winged helix' DNA-binding domain"/>
    <property type="match status" value="1"/>
</dbReference>
<proteinExistence type="predicted"/>
<dbReference type="PROSITE" id="PS51197">
    <property type="entry name" value="HTH_RRF2_2"/>
    <property type="match status" value="1"/>
</dbReference>
<dbReference type="InterPro" id="IPR000944">
    <property type="entry name" value="Tscrpt_reg_Rrf2"/>
</dbReference>
<dbReference type="InterPro" id="IPR036388">
    <property type="entry name" value="WH-like_DNA-bd_sf"/>
</dbReference>
<dbReference type="PANTHER" id="PTHR33221">
    <property type="entry name" value="WINGED HELIX-TURN-HELIX TRANSCRIPTIONAL REGULATOR, RRF2 FAMILY"/>
    <property type="match status" value="1"/>
</dbReference>
<gene>
    <name evidence="1" type="ORF">ACFSW5_01580</name>
</gene>
<keyword evidence="2" id="KW-1185">Reference proteome</keyword>
<reference evidence="2" key="1">
    <citation type="journal article" date="2019" name="Int. J. Syst. Evol. Microbiol.">
        <title>The Global Catalogue of Microorganisms (GCM) 10K type strain sequencing project: providing services to taxonomists for standard genome sequencing and annotation.</title>
        <authorList>
            <consortium name="The Broad Institute Genomics Platform"/>
            <consortium name="The Broad Institute Genome Sequencing Center for Infectious Disease"/>
            <person name="Wu L."/>
            <person name="Ma J."/>
        </authorList>
    </citation>
    <scope>NUCLEOTIDE SEQUENCE [LARGE SCALE GENOMIC DNA]</scope>
    <source>
        <strain evidence="2">TISTR 1827</strain>
    </source>
</reference>
<dbReference type="RefSeq" id="WP_379268995.1">
    <property type="nucleotide sequence ID" value="NZ_JBHUGT010000050.1"/>
</dbReference>
<dbReference type="Proteomes" id="UP001597493">
    <property type="component" value="Unassembled WGS sequence"/>
</dbReference>
<protein>
    <submittedName>
        <fullName evidence="1">Rrf2 family transcriptional regulator</fullName>
    </submittedName>
</protein>
<dbReference type="Pfam" id="PF02082">
    <property type="entry name" value="Rrf2"/>
    <property type="match status" value="1"/>
</dbReference>
<dbReference type="InterPro" id="IPR036390">
    <property type="entry name" value="WH_DNA-bd_sf"/>
</dbReference>
<evidence type="ECO:0000313" key="1">
    <source>
        <dbReference type="EMBL" id="MFD2658951.1"/>
    </source>
</evidence>
<dbReference type="EMBL" id="JBHUMY010000001">
    <property type="protein sequence ID" value="MFD2658951.1"/>
    <property type="molecule type" value="Genomic_DNA"/>
</dbReference>
<comment type="caution">
    <text evidence="1">The sequence shown here is derived from an EMBL/GenBank/DDBJ whole genome shotgun (WGS) entry which is preliminary data.</text>
</comment>
<sequence length="146" mass="16114">MRISSRFTIAVHMLSLIHVLTDQLTSEQIADSVNTNAVIIRQISGLLKKAGIIGVKRGTGGAYLLKEPSVISLYDIYQAVDVVDDNGLFHSHENPNPMCWVGSNIHEVLGVFLLKAQHAMEDVLRHVSLEEITDLIKQKKNASLEA</sequence>
<dbReference type="Gene3D" id="1.10.10.10">
    <property type="entry name" value="Winged helix-like DNA-binding domain superfamily/Winged helix DNA-binding domain"/>
    <property type="match status" value="1"/>
</dbReference>